<dbReference type="Pfam" id="PF07939">
    <property type="entry name" value="DUF1685"/>
    <property type="match status" value="1"/>
</dbReference>
<evidence type="ECO:0000313" key="3">
    <source>
        <dbReference type="Proteomes" id="UP001229421"/>
    </source>
</evidence>
<feature type="region of interest" description="Disordered" evidence="1">
    <location>
        <begin position="174"/>
        <end position="196"/>
    </location>
</feature>
<name>A0AAD8KF16_TARER</name>
<gene>
    <name evidence="2" type="ORF">QVD17_27549</name>
</gene>
<dbReference type="PANTHER" id="PTHR31865:SF60">
    <property type="match status" value="1"/>
</dbReference>
<dbReference type="AlphaFoldDB" id="A0AAD8KF16"/>
<dbReference type="PANTHER" id="PTHR31865">
    <property type="entry name" value="OSJNBA0071G03.3 PROTEIN"/>
    <property type="match status" value="1"/>
</dbReference>
<keyword evidence="3" id="KW-1185">Reference proteome</keyword>
<proteinExistence type="predicted"/>
<comment type="caution">
    <text evidence="2">The sequence shown here is derived from an EMBL/GenBank/DDBJ whole genome shotgun (WGS) entry which is preliminary data.</text>
</comment>
<evidence type="ECO:0000313" key="2">
    <source>
        <dbReference type="EMBL" id="KAK1418405.1"/>
    </source>
</evidence>
<reference evidence="2" key="1">
    <citation type="journal article" date="2023" name="bioRxiv">
        <title>Improved chromosome-level genome assembly for marigold (Tagetes erecta).</title>
        <authorList>
            <person name="Jiang F."/>
            <person name="Yuan L."/>
            <person name="Wang S."/>
            <person name="Wang H."/>
            <person name="Xu D."/>
            <person name="Wang A."/>
            <person name="Fan W."/>
        </authorList>
    </citation>
    <scope>NUCLEOTIDE SEQUENCE</scope>
    <source>
        <strain evidence="2">WSJ</strain>
        <tissue evidence="2">Leaf</tissue>
    </source>
</reference>
<dbReference type="Proteomes" id="UP001229421">
    <property type="component" value="Unassembled WGS sequence"/>
</dbReference>
<accession>A0AAD8KF16</accession>
<evidence type="ECO:0000256" key="1">
    <source>
        <dbReference type="SAM" id="MobiDB-lite"/>
    </source>
</evidence>
<sequence>MVLLSHVILNLEVSIKGLDVMSSKFLKCVVNLIFCGKRGLKWNVNYYNNRDMRMCVVFGQQLVVIKSKQLHHLLSKQRSWSPDIHRDIEWQKLKNNQQRRYSHRRSKSIDGDAANEVNVTDDDVKELKACFDLGFGFDSCSDFDPKLTQAFPALELYAAVNRQYNSRLLSRSSSICSDSSSTSSSSSTTVIVDPSK</sequence>
<dbReference type="EMBL" id="JAUHHV010000007">
    <property type="protein sequence ID" value="KAK1418405.1"/>
    <property type="molecule type" value="Genomic_DNA"/>
</dbReference>
<protein>
    <submittedName>
        <fullName evidence="2">Uncharacterized protein</fullName>
    </submittedName>
</protein>
<organism evidence="2 3">
    <name type="scientific">Tagetes erecta</name>
    <name type="common">African marigold</name>
    <dbReference type="NCBI Taxonomy" id="13708"/>
    <lineage>
        <taxon>Eukaryota</taxon>
        <taxon>Viridiplantae</taxon>
        <taxon>Streptophyta</taxon>
        <taxon>Embryophyta</taxon>
        <taxon>Tracheophyta</taxon>
        <taxon>Spermatophyta</taxon>
        <taxon>Magnoliopsida</taxon>
        <taxon>eudicotyledons</taxon>
        <taxon>Gunneridae</taxon>
        <taxon>Pentapetalae</taxon>
        <taxon>asterids</taxon>
        <taxon>campanulids</taxon>
        <taxon>Asterales</taxon>
        <taxon>Asteraceae</taxon>
        <taxon>Asteroideae</taxon>
        <taxon>Heliantheae alliance</taxon>
        <taxon>Tageteae</taxon>
        <taxon>Tagetes</taxon>
    </lineage>
</organism>
<dbReference type="InterPro" id="IPR012881">
    <property type="entry name" value="DUF1685"/>
</dbReference>